<comment type="caution">
    <text evidence="1">The sequence shown here is derived from an EMBL/GenBank/DDBJ whole genome shotgun (WGS) entry which is preliminary data.</text>
</comment>
<protein>
    <submittedName>
        <fullName evidence="1">RNA polymerase subunit sigma-70</fullName>
    </submittedName>
</protein>
<dbReference type="InterPro" id="IPR013324">
    <property type="entry name" value="RNA_pol_sigma_r3/r4-like"/>
</dbReference>
<keyword evidence="2" id="KW-1185">Reference proteome</keyword>
<name>A0A540X9L3_9BACT</name>
<dbReference type="RefSeq" id="WP_141640297.1">
    <property type="nucleotide sequence ID" value="NZ_VIFM01000001.1"/>
</dbReference>
<gene>
    <name evidence="1" type="ORF">FJV41_00075</name>
</gene>
<accession>A0A540X9L3</accession>
<evidence type="ECO:0000313" key="1">
    <source>
        <dbReference type="EMBL" id="TQF17981.1"/>
    </source>
</evidence>
<dbReference type="Gene3D" id="1.10.10.10">
    <property type="entry name" value="Winged helix-like DNA-binding domain superfamily/Winged helix DNA-binding domain"/>
    <property type="match status" value="1"/>
</dbReference>
<dbReference type="SUPFAM" id="SSF88659">
    <property type="entry name" value="Sigma3 and sigma4 domains of RNA polymerase sigma factors"/>
    <property type="match status" value="1"/>
</dbReference>
<dbReference type="InterPro" id="IPR036388">
    <property type="entry name" value="WH-like_DNA-bd_sf"/>
</dbReference>
<evidence type="ECO:0000313" key="2">
    <source>
        <dbReference type="Proteomes" id="UP000315369"/>
    </source>
</evidence>
<dbReference type="InterPro" id="IPR011745">
    <property type="entry name" value="RNA_pol_sigma70_MYXXA"/>
</dbReference>
<dbReference type="NCBIfam" id="TIGR03001">
    <property type="entry name" value="Sig-70_gmx1"/>
    <property type="match status" value="1"/>
</dbReference>
<dbReference type="EMBL" id="VIFM01000001">
    <property type="protein sequence ID" value="TQF17981.1"/>
    <property type="molecule type" value="Genomic_DNA"/>
</dbReference>
<reference evidence="1 2" key="1">
    <citation type="submission" date="2019-06" db="EMBL/GenBank/DDBJ databases">
        <authorList>
            <person name="Livingstone P."/>
            <person name="Whitworth D."/>
        </authorList>
    </citation>
    <scope>NUCLEOTIDE SEQUENCE [LARGE SCALE GENOMIC DNA]</scope>
    <source>
        <strain evidence="1 2">AM401</strain>
    </source>
</reference>
<dbReference type="OrthoDB" id="5525258at2"/>
<sequence length="295" mass="32657">MTSPALVLAAWLRAELPPAKAALLDDVDGLEPLLERHVASAREAWPELALDIPTFLRHMARHLPAENAPEVLRQLHASDLYLACACAAGEESALRGFERHVLRRIPERIHTLPRDVVDEALQQLREQLLLGRADTPARIASYSGRGPLLAWVTISAARLAAGLANREGHTPFSEKSPDTYVQLLTPGDPELELLRKDSRTIVADVLRKALAAMPGPERALLRLHHLHGYNMTQLATVFGDSRSGIARRVLLARGRLLKLTRAELASRLRLDDTQLESFLGLIRSRLDLSLSNLMI</sequence>
<dbReference type="Proteomes" id="UP000315369">
    <property type="component" value="Unassembled WGS sequence"/>
</dbReference>
<proteinExistence type="predicted"/>
<organism evidence="1 2">
    <name type="scientific">Myxococcus llanfairpwllgwyngyllgogerychwyrndrobwllllantysiliogogogochensis</name>
    <dbReference type="NCBI Taxonomy" id="2590453"/>
    <lineage>
        <taxon>Bacteria</taxon>
        <taxon>Pseudomonadati</taxon>
        <taxon>Myxococcota</taxon>
        <taxon>Myxococcia</taxon>
        <taxon>Myxococcales</taxon>
        <taxon>Cystobacterineae</taxon>
        <taxon>Myxococcaceae</taxon>
        <taxon>Myxococcus</taxon>
    </lineage>
</organism>
<dbReference type="AlphaFoldDB" id="A0A540X9L3"/>